<dbReference type="PANTHER" id="PTHR46632:SF16">
    <property type="entry name" value="E3 UBIQUITIN-PROTEIN LIGASE SINA-LIKE 10"/>
    <property type="match status" value="1"/>
</dbReference>
<evidence type="ECO:0000256" key="2">
    <source>
        <dbReference type="ARBA" id="ARBA00022771"/>
    </source>
</evidence>
<comment type="caution">
    <text evidence="8">The sequence shown here is derived from an EMBL/GenBank/DDBJ whole genome shotgun (WGS) entry which is preliminary data.</text>
</comment>
<accession>A0A5A7QYZ2</accession>
<evidence type="ECO:0000256" key="3">
    <source>
        <dbReference type="ARBA" id="ARBA00022833"/>
    </source>
</evidence>
<keyword evidence="9" id="KW-1185">Reference proteome</keyword>
<proteinExistence type="predicted"/>
<feature type="region of interest" description="Disordered" evidence="6">
    <location>
        <begin position="1"/>
        <end position="30"/>
    </location>
</feature>
<keyword evidence="3" id="KW-0862">Zinc</keyword>
<dbReference type="SUPFAM" id="SSF49599">
    <property type="entry name" value="TRAF domain-like"/>
    <property type="match status" value="1"/>
</dbReference>
<reference evidence="9" key="1">
    <citation type="journal article" date="2019" name="Curr. Biol.">
        <title>Genome Sequence of Striga asiatica Provides Insight into the Evolution of Plant Parasitism.</title>
        <authorList>
            <person name="Yoshida S."/>
            <person name="Kim S."/>
            <person name="Wafula E.K."/>
            <person name="Tanskanen J."/>
            <person name="Kim Y.M."/>
            <person name="Honaas L."/>
            <person name="Yang Z."/>
            <person name="Spallek T."/>
            <person name="Conn C.E."/>
            <person name="Ichihashi Y."/>
            <person name="Cheong K."/>
            <person name="Cui S."/>
            <person name="Der J.P."/>
            <person name="Gundlach H."/>
            <person name="Jiao Y."/>
            <person name="Hori C."/>
            <person name="Ishida J.K."/>
            <person name="Kasahara H."/>
            <person name="Kiba T."/>
            <person name="Kim M.S."/>
            <person name="Koo N."/>
            <person name="Laohavisit A."/>
            <person name="Lee Y.H."/>
            <person name="Lumba S."/>
            <person name="McCourt P."/>
            <person name="Mortimer J.C."/>
            <person name="Mutuku J.M."/>
            <person name="Nomura T."/>
            <person name="Sasaki-Sekimoto Y."/>
            <person name="Seto Y."/>
            <person name="Wang Y."/>
            <person name="Wakatake T."/>
            <person name="Sakakibara H."/>
            <person name="Demura T."/>
            <person name="Yamaguchi S."/>
            <person name="Yoneyama K."/>
            <person name="Manabe R.I."/>
            <person name="Nelson D.C."/>
            <person name="Schulman A.H."/>
            <person name="Timko M.P."/>
            <person name="dePamphilis C.W."/>
            <person name="Choi D."/>
            <person name="Shirasu K."/>
        </authorList>
    </citation>
    <scope>NUCLEOTIDE SEQUENCE [LARGE SCALE GENOMIC DNA]</scope>
    <source>
        <strain evidence="9">cv. UVA1</strain>
    </source>
</reference>
<dbReference type="InterPro" id="IPR013083">
    <property type="entry name" value="Znf_RING/FYVE/PHD"/>
</dbReference>
<feature type="domain" description="SIAH-type" evidence="7">
    <location>
        <begin position="68"/>
        <end position="127"/>
    </location>
</feature>
<organism evidence="8 9">
    <name type="scientific">Striga asiatica</name>
    <name type="common">Asiatic witchweed</name>
    <name type="synonym">Buchnera asiatica</name>
    <dbReference type="NCBI Taxonomy" id="4170"/>
    <lineage>
        <taxon>Eukaryota</taxon>
        <taxon>Viridiplantae</taxon>
        <taxon>Streptophyta</taxon>
        <taxon>Embryophyta</taxon>
        <taxon>Tracheophyta</taxon>
        <taxon>Spermatophyta</taxon>
        <taxon>Magnoliopsida</taxon>
        <taxon>eudicotyledons</taxon>
        <taxon>Gunneridae</taxon>
        <taxon>Pentapetalae</taxon>
        <taxon>asterids</taxon>
        <taxon>lamiids</taxon>
        <taxon>Lamiales</taxon>
        <taxon>Orobanchaceae</taxon>
        <taxon>Buchnereae</taxon>
        <taxon>Striga</taxon>
    </lineage>
</organism>
<dbReference type="EMBL" id="BKCP01009403">
    <property type="protein sequence ID" value="GER50655.1"/>
    <property type="molecule type" value="Genomic_DNA"/>
</dbReference>
<keyword evidence="2 5" id="KW-0863">Zinc-finger</keyword>
<evidence type="ECO:0000313" key="8">
    <source>
        <dbReference type="EMBL" id="GER50655.1"/>
    </source>
</evidence>
<evidence type="ECO:0000259" key="7">
    <source>
        <dbReference type="PROSITE" id="PS51081"/>
    </source>
</evidence>
<evidence type="ECO:0000256" key="6">
    <source>
        <dbReference type="SAM" id="MobiDB-lite"/>
    </source>
</evidence>
<dbReference type="OrthoDB" id="941555at2759"/>
<dbReference type="GO" id="GO:0016567">
    <property type="term" value="P:protein ubiquitination"/>
    <property type="evidence" value="ECO:0007669"/>
    <property type="project" value="UniProtKB-UniPathway"/>
</dbReference>
<name>A0A5A7QYZ2_STRAF</name>
<dbReference type="Pfam" id="PF21361">
    <property type="entry name" value="Sina_ZnF"/>
    <property type="match status" value="1"/>
</dbReference>
<dbReference type="PROSITE" id="PS51081">
    <property type="entry name" value="ZF_SIAH"/>
    <property type="match status" value="1"/>
</dbReference>
<dbReference type="Gene3D" id="3.30.40.10">
    <property type="entry name" value="Zinc/RING finger domain, C3HC4 (zinc finger)"/>
    <property type="match status" value="1"/>
</dbReference>
<sequence>MSPDAEGGSSPSPTPVANVSGGRSEGSRRKGGLTAILANPKVWTVFTAANLFSPASPYIRGLEKVLESLIFPCDNSSSGCSKVFSSHRDKLDHEGNCEFIPYYCPYTSCKFSGLYKCLHRHVTQAHPCWATRTHNTLFVCTRSVDPSIGTEVDVVCVGPKSAKGAPFSCDLTEKVLPIFSSDKDTPTLVNMKMGVECVQERTEDSSQGKHLLLPAKLMDDQRRRLELELIIRGRQA</sequence>
<dbReference type="PANTHER" id="PTHR46632">
    <property type="entry name" value="E3 UBIQUITIN-PROTEIN LIGASE SINA-LIKE 4"/>
    <property type="match status" value="1"/>
</dbReference>
<evidence type="ECO:0000256" key="1">
    <source>
        <dbReference type="ARBA" id="ARBA00022723"/>
    </source>
</evidence>
<dbReference type="InterPro" id="IPR013010">
    <property type="entry name" value="Znf_SIAH"/>
</dbReference>
<dbReference type="Proteomes" id="UP000325081">
    <property type="component" value="Unassembled WGS sequence"/>
</dbReference>
<gene>
    <name evidence="8" type="ORF">STAS_27972</name>
</gene>
<dbReference type="AlphaFoldDB" id="A0A5A7QYZ2"/>
<dbReference type="UniPathway" id="UPA00143"/>
<keyword evidence="1" id="KW-0479">Metal-binding</keyword>
<protein>
    <submittedName>
        <fullName evidence="8">E3 ubiquitin-protein ligase</fullName>
    </submittedName>
</protein>
<dbReference type="InterPro" id="IPR044286">
    <property type="entry name" value="SINL_plant"/>
</dbReference>
<evidence type="ECO:0000256" key="4">
    <source>
        <dbReference type="ARBA" id="ARBA00024004"/>
    </source>
</evidence>
<dbReference type="GO" id="GO:0008270">
    <property type="term" value="F:zinc ion binding"/>
    <property type="evidence" value="ECO:0007669"/>
    <property type="project" value="UniProtKB-KW"/>
</dbReference>
<evidence type="ECO:0000313" key="9">
    <source>
        <dbReference type="Proteomes" id="UP000325081"/>
    </source>
</evidence>
<evidence type="ECO:0000256" key="5">
    <source>
        <dbReference type="PROSITE-ProRule" id="PRU00455"/>
    </source>
</evidence>
<comment type="function">
    <text evidence="4">E3 ubiquitin-protein ligase that mediates ubiquitination and subsequent proteasomal degradation of target proteins. E3 ubiquitin ligases accept ubiquitin from an E2 ubiquitin-conjugating enzyme in the form of a thioester and then directly transfers the ubiquitin to targeted substrates. It probably triggers the ubiquitin-mediated degradation of different substrates.</text>
</comment>